<dbReference type="GO" id="GO:0003700">
    <property type="term" value="F:DNA-binding transcription factor activity"/>
    <property type="evidence" value="ECO:0007669"/>
    <property type="project" value="TreeGrafter"/>
</dbReference>
<evidence type="ECO:0000313" key="3">
    <source>
        <dbReference type="Proteomes" id="UP000509335"/>
    </source>
</evidence>
<organism evidence="2 3">
    <name type="scientific">Micromonospora carbonacea</name>
    <dbReference type="NCBI Taxonomy" id="47853"/>
    <lineage>
        <taxon>Bacteria</taxon>
        <taxon>Bacillati</taxon>
        <taxon>Actinomycetota</taxon>
        <taxon>Actinomycetes</taxon>
        <taxon>Micromonosporales</taxon>
        <taxon>Micromonosporaceae</taxon>
        <taxon>Micromonospora</taxon>
    </lineage>
</organism>
<dbReference type="EMBL" id="CP058322">
    <property type="protein sequence ID" value="QLD28098.1"/>
    <property type="molecule type" value="Genomic_DNA"/>
</dbReference>
<dbReference type="AlphaFoldDB" id="A0A7H8XUI8"/>
<dbReference type="SUPFAM" id="SSF46689">
    <property type="entry name" value="Homeodomain-like"/>
    <property type="match status" value="1"/>
</dbReference>
<dbReference type="Gene3D" id="1.10.357.10">
    <property type="entry name" value="Tetracycline Repressor, domain 2"/>
    <property type="match status" value="1"/>
</dbReference>
<dbReference type="GO" id="GO:0000976">
    <property type="term" value="F:transcription cis-regulatory region binding"/>
    <property type="evidence" value="ECO:0007669"/>
    <property type="project" value="TreeGrafter"/>
</dbReference>
<keyword evidence="1" id="KW-0238">DNA-binding</keyword>
<gene>
    <name evidence="2" type="ORF">HXZ27_31045</name>
</gene>
<dbReference type="PANTHER" id="PTHR30055">
    <property type="entry name" value="HTH-TYPE TRANSCRIPTIONAL REGULATOR RUTR"/>
    <property type="match status" value="1"/>
</dbReference>
<dbReference type="Pfam" id="PF00440">
    <property type="entry name" value="TetR_N"/>
    <property type="match status" value="1"/>
</dbReference>
<sequence length="219" mass="23693">MTGPTTKRQAAAEQTRQRLLAAAMAEFSRRPYVEVTVGDIARAAGVSQGLLAHHFDNKCGAYLAALRAARRGLGSLPATRPDLPPGARIRLYWEGHFTYLADHPDLALNLVLSDSGTPEGTAEFEAARREGLHDLCLILGLDPDHPAVAMALRAFGDGVDRLTVEWLRAGQPFTVPVLVEASIQLLVGAVRALPLMDPGIRVDKAVRLLLRKPPADQDR</sequence>
<dbReference type="Proteomes" id="UP000509335">
    <property type="component" value="Chromosome"/>
</dbReference>
<evidence type="ECO:0000313" key="2">
    <source>
        <dbReference type="EMBL" id="QLD28098.1"/>
    </source>
</evidence>
<dbReference type="KEGG" id="mcab:HXZ27_31045"/>
<evidence type="ECO:0000256" key="1">
    <source>
        <dbReference type="ARBA" id="ARBA00023125"/>
    </source>
</evidence>
<protein>
    <submittedName>
        <fullName evidence="2">TetR/AcrR family transcriptional regulator</fullName>
    </submittedName>
</protein>
<dbReference type="PROSITE" id="PS50977">
    <property type="entry name" value="HTH_TETR_2"/>
    <property type="match status" value="1"/>
</dbReference>
<accession>A0A7H8XUI8</accession>
<dbReference type="InterPro" id="IPR001647">
    <property type="entry name" value="HTH_TetR"/>
</dbReference>
<dbReference type="InterPro" id="IPR050109">
    <property type="entry name" value="HTH-type_TetR-like_transc_reg"/>
</dbReference>
<proteinExistence type="predicted"/>
<dbReference type="InterPro" id="IPR009057">
    <property type="entry name" value="Homeodomain-like_sf"/>
</dbReference>
<dbReference type="PANTHER" id="PTHR30055:SF226">
    <property type="entry name" value="HTH-TYPE TRANSCRIPTIONAL REGULATOR PKSA"/>
    <property type="match status" value="1"/>
</dbReference>
<name>A0A7H8XUI8_9ACTN</name>
<reference evidence="2 3" key="1">
    <citation type="submission" date="2020-07" db="EMBL/GenBank/DDBJ databases">
        <title>A bifunctional nitrone conjugated secondary metabolite targeting the ribosome.</title>
        <authorList>
            <person name="Limbrick E.M."/>
            <person name="Graf M."/>
            <person name="Derewacz D.K."/>
            <person name="Nguyen F."/>
            <person name="Spraggins J.M."/>
            <person name="Wieland M."/>
            <person name="Ynigez-Gutierrez A.E."/>
            <person name="Reisman B.J."/>
            <person name="Zinshteyn B."/>
            <person name="McCulloch K."/>
            <person name="Iverson T.M."/>
            <person name="Green R."/>
            <person name="Wilson D.N."/>
            <person name="Bachmann B.O."/>
        </authorList>
    </citation>
    <scope>NUCLEOTIDE SEQUENCE [LARGE SCALE GENOMIC DNA]</scope>
    <source>
        <strain evidence="3">aurantiaca</strain>
    </source>
</reference>